<comment type="function">
    <text evidence="8">Catalyzes the conversion of 2 pyruvate molecules into acetolactate in the first common step of the biosynthetic pathway of the branched-amino acids such as leucine, isoleucine, and valine.</text>
</comment>
<protein>
    <recommendedName>
        <fullName evidence="8">Acetolactate synthase small subunit</fullName>
        <shortName evidence="8">AHAS</shortName>
        <shortName evidence="8">ALS</shortName>
        <ecNumber evidence="8">2.2.1.6</ecNumber>
    </recommendedName>
    <alternativeName>
        <fullName evidence="8">Acetohydroxy-acid synthase small subunit</fullName>
    </alternativeName>
</protein>
<dbReference type="InterPro" id="IPR002912">
    <property type="entry name" value="ACT_dom"/>
</dbReference>
<dbReference type="SUPFAM" id="SSF55021">
    <property type="entry name" value="ACT-like"/>
    <property type="match status" value="1"/>
</dbReference>
<comment type="pathway">
    <text evidence="1 8">Amino-acid biosynthesis; L-isoleucine biosynthesis; L-isoleucine from 2-oxobutanoate: step 1/4.</text>
</comment>
<evidence type="ECO:0000256" key="1">
    <source>
        <dbReference type="ARBA" id="ARBA00004974"/>
    </source>
</evidence>
<dbReference type="FunFam" id="3.30.70.260:FF:000001">
    <property type="entry name" value="Acetolactate synthase, small subunit"/>
    <property type="match status" value="1"/>
</dbReference>
<feature type="non-terminal residue" evidence="10">
    <location>
        <position position="114"/>
    </location>
</feature>
<dbReference type="AlphaFoldDB" id="A0A368C8M5"/>
<proteinExistence type="inferred from homology"/>
<dbReference type="UniPathway" id="UPA00047">
    <property type="reaction ID" value="UER00055"/>
</dbReference>
<dbReference type="NCBIfam" id="TIGR00119">
    <property type="entry name" value="acolac_sm"/>
    <property type="match status" value="1"/>
</dbReference>
<evidence type="ECO:0000256" key="7">
    <source>
        <dbReference type="ARBA" id="ARBA00048670"/>
    </source>
</evidence>
<evidence type="ECO:0000256" key="5">
    <source>
        <dbReference type="ARBA" id="ARBA00022605"/>
    </source>
</evidence>
<dbReference type="InterPro" id="IPR039557">
    <property type="entry name" value="AHAS_ACT"/>
</dbReference>
<dbReference type="GO" id="GO:0009099">
    <property type="term" value="P:L-valine biosynthetic process"/>
    <property type="evidence" value="ECO:0007669"/>
    <property type="project" value="UniProtKB-UniRule"/>
</dbReference>
<evidence type="ECO:0000256" key="4">
    <source>
        <dbReference type="ARBA" id="ARBA00011744"/>
    </source>
</evidence>
<evidence type="ECO:0000256" key="8">
    <source>
        <dbReference type="RuleBase" id="RU368092"/>
    </source>
</evidence>
<dbReference type="GO" id="GO:0003984">
    <property type="term" value="F:acetolactate synthase activity"/>
    <property type="evidence" value="ECO:0007669"/>
    <property type="project" value="UniProtKB-UniRule"/>
</dbReference>
<accession>A0A368C8M5</accession>
<dbReference type="UniPathway" id="UPA00049">
    <property type="reaction ID" value="UER00059"/>
</dbReference>
<dbReference type="GO" id="GO:0005829">
    <property type="term" value="C:cytosol"/>
    <property type="evidence" value="ECO:0007669"/>
    <property type="project" value="TreeGrafter"/>
</dbReference>
<dbReference type="NCBIfam" id="NF008864">
    <property type="entry name" value="PRK11895.1"/>
    <property type="match status" value="1"/>
</dbReference>
<evidence type="ECO:0000256" key="2">
    <source>
        <dbReference type="ARBA" id="ARBA00005025"/>
    </source>
</evidence>
<dbReference type="EC" id="2.2.1.6" evidence="8"/>
<sequence>MKRVLSMLVENKPGALARVVGLFHQRGYNIESLNVAPVDDGSYSRLTVATRGTESAVEQIMKQINKLIDIIKVADLTEGDHHELELALIKLNKLKNISNLKNIIKEFNGKIIKT</sequence>
<dbReference type="PROSITE" id="PS51671">
    <property type="entry name" value="ACT"/>
    <property type="match status" value="1"/>
</dbReference>
<keyword evidence="6 8" id="KW-0100">Branched-chain amino acid biosynthesis</keyword>
<dbReference type="InterPro" id="IPR054480">
    <property type="entry name" value="AHAS_small-like_ACT"/>
</dbReference>
<comment type="subunit">
    <text evidence="4 8">Dimer of large and small chains.</text>
</comment>
<organism evidence="10 11">
    <name type="scientific">SAR86 cluster bacterium</name>
    <dbReference type="NCBI Taxonomy" id="2030880"/>
    <lineage>
        <taxon>Bacteria</taxon>
        <taxon>Pseudomonadati</taxon>
        <taxon>Pseudomonadota</taxon>
        <taxon>Gammaproteobacteria</taxon>
        <taxon>SAR86 cluster</taxon>
    </lineage>
</organism>
<reference evidence="10 11" key="1">
    <citation type="journal article" date="2018" name="Microbiome">
        <title>Fine metagenomic profile of the Mediterranean stratified and mixed water columns revealed by assembly and recruitment.</title>
        <authorList>
            <person name="Haro-Moreno J.M."/>
            <person name="Lopez-Perez M."/>
            <person name="De La Torre J.R."/>
            <person name="Picazo A."/>
            <person name="Camacho A."/>
            <person name="Rodriguez-Valera F."/>
        </authorList>
    </citation>
    <scope>NUCLEOTIDE SEQUENCE [LARGE SCALE GENOMIC DNA]</scope>
    <source>
        <strain evidence="10">MED-G78</strain>
    </source>
</reference>
<evidence type="ECO:0000313" key="10">
    <source>
        <dbReference type="EMBL" id="RCL45382.1"/>
    </source>
</evidence>
<dbReference type="CDD" id="cd04878">
    <property type="entry name" value="ACT_AHAS"/>
    <property type="match status" value="1"/>
</dbReference>
<dbReference type="GO" id="GO:0009097">
    <property type="term" value="P:isoleucine biosynthetic process"/>
    <property type="evidence" value="ECO:0007669"/>
    <property type="project" value="UniProtKB-UniRule"/>
</dbReference>
<keyword evidence="8 10" id="KW-0808">Transferase</keyword>
<name>A0A368C8M5_9GAMM</name>
<evidence type="ECO:0000313" key="11">
    <source>
        <dbReference type="Proteomes" id="UP000252915"/>
    </source>
</evidence>
<dbReference type="Proteomes" id="UP000252915">
    <property type="component" value="Unassembled WGS sequence"/>
</dbReference>
<evidence type="ECO:0000256" key="6">
    <source>
        <dbReference type="ARBA" id="ARBA00023304"/>
    </source>
</evidence>
<dbReference type="InterPro" id="IPR045865">
    <property type="entry name" value="ACT-like_dom_sf"/>
</dbReference>
<feature type="domain" description="ACT" evidence="9">
    <location>
        <begin position="4"/>
        <end position="78"/>
    </location>
</feature>
<comment type="caution">
    <text evidence="10">The sequence shown here is derived from an EMBL/GenBank/DDBJ whole genome shotgun (WGS) entry which is preliminary data.</text>
</comment>
<comment type="catalytic activity">
    <reaction evidence="7 8">
        <text>2 pyruvate + H(+) = (2S)-2-acetolactate + CO2</text>
        <dbReference type="Rhea" id="RHEA:25249"/>
        <dbReference type="ChEBI" id="CHEBI:15361"/>
        <dbReference type="ChEBI" id="CHEBI:15378"/>
        <dbReference type="ChEBI" id="CHEBI:16526"/>
        <dbReference type="ChEBI" id="CHEBI:58476"/>
        <dbReference type="EC" id="2.2.1.6"/>
    </reaction>
</comment>
<dbReference type="EMBL" id="QOPI01000003">
    <property type="protein sequence ID" value="RCL45382.1"/>
    <property type="molecule type" value="Genomic_DNA"/>
</dbReference>
<dbReference type="Pfam" id="PF22629">
    <property type="entry name" value="ACT_AHAS_ss"/>
    <property type="match status" value="1"/>
</dbReference>
<comment type="pathway">
    <text evidence="2 8">Amino-acid biosynthesis; L-valine biosynthesis; L-valine from pyruvate: step 1/4.</text>
</comment>
<dbReference type="PANTHER" id="PTHR30239">
    <property type="entry name" value="ACETOLACTATE SYNTHASE SMALL SUBUNIT"/>
    <property type="match status" value="1"/>
</dbReference>
<keyword evidence="5 8" id="KW-0028">Amino-acid biosynthesis</keyword>
<evidence type="ECO:0000259" key="9">
    <source>
        <dbReference type="PROSITE" id="PS51671"/>
    </source>
</evidence>
<gene>
    <name evidence="10" type="ORF">DBW92_01285</name>
</gene>
<comment type="similarity">
    <text evidence="3 8">Belongs to the acetolactate synthase small subunit family.</text>
</comment>
<dbReference type="InterPro" id="IPR004789">
    <property type="entry name" value="Acetalactate_synth_ssu"/>
</dbReference>
<dbReference type="Gene3D" id="3.30.70.260">
    <property type="match status" value="1"/>
</dbReference>
<dbReference type="PANTHER" id="PTHR30239:SF0">
    <property type="entry name" value="ACETOLACTATE SYNTHASE SMALL SUBUNIT 1, CHLOROPLASTIC"/>
    <property type="match status" value="1"/>
</dbReference>
<evidence type="ECO:0000256" key="3">
    <source>
        <dbReference type="ARBA" id="ARBA00006341"/>
    </source>
</evidence>
<dbReference type="GO" id="GO:1990610">
    <property type="term" value="F:acetolactate synthase regulator activity"/>
    <property type="evidence" value="ECO:0007669"/>
    <property type="project" value="UniProtKB-UniRule"/>
</dbReference>